<sequence length="189" mass="21304">MFFIVQIPYIPHQQITKHGNSYDITMYRVAKFFSMLLSVITTQAMYVIIPMPPSIYGTFLSCPMRENMTLATSSTMFPTMSMMLYSDRNSAHSSISLQVNSWATTVITPNVCRMDIRFSLYARTSISDMPRNMQFSMSGNLSYGPDSPVRFTTRPVISVSEYRMNVIICCPASCNGSFPTVGNILENMA</sequence>
<dbReference type="EMBL" id="JAQPYX010000153">
    <property type="protein sequence ID" value="MDC7150823.1"/>
    <property type="molecule type" value="Genomic_DNA"/>
</dbReference>
<organism evidence="2 3">
    <name type="scientific">Parabacteroides johnsonii</name>
    <dbReference type="NCBI Taxonomy" id="387661"/>
    <lineage>
        <taxon>Bacteria</taxon>
        <taxon>Pseudomonadati</taxon>
        <taxon>Bacteroidota</taxon>
        <taxon>Bacteroidia</taxon>
        <taxon>Bacteroidales</taxon>
        <taxon>Tannerellaceae</taxon>
        <taxon>Parabacteroides</taxon>
    </lineage>
</organism>
<dbReference type="RefSeq" id="WP_128811829.1">
    <property type="nucleotide sequence ID" value="NZ_JAQPYX010000153.1"/>
</dbReference>
<evidence type="ECO:0000313" key="2">
    <source>
        <dbReference type="EMBL" id="MDC7150823.1"/>
    </source>
</evidence>
<dbReference type="Proteomes" id="UP001213646">
    <property type="component" value="Unassembled WGS sequence"/>
</dbReference>
<evidence type="ECO:0000313" key="3">
    <source>
        <dbReference type="Proteomes" id="UP001213646"/>
    </source>
</evidence>
<accession>A0AAW6IC51</accession>
<keyword evidence="1" id="KW-0812">Transmembrane</keyword>
<keyword evidence="1" id="KW-0472">Membrane</keyword>
<comment type="caution">
    <text evidence="2">The sequence shown here is derived from an EMBL/GenBank/DDBJ whole genome shotgun (WGS) entry which is preliminary data.</text>
</comment>
<gene>
    <name evidence="2" type="ORF">PQG89_15625</name>
</gene>
<name>A0AAW6IC51_9BACT</name>
<evidence type="ECO:0000256" key="1">
    <source>
        <dbReference type="SAM" id="Phobius"/>
    </source>
</evidence>
<protein>
    <submittedName>
        <fullName evidence="2">Uncharacterized protein</fullName>
    </submittedName>
</protein>
<feature type="transmembrane region" description="Helical" evidence="1">
    <location>
        <begin position="29"/>
        <end position="49"/>
    </location>
</feature>
<dbReference type="AlphaFoldDB" id="A0AAW6IC51"/>
<keyword evidence="1" id="KW-1133">Transmembrane helix</keyword>
<proteinExistence type="predicted"/>
<reference evidence="2" key="1">
    <citation type="submission" date="2023-01" db="EMBL/GenBank/DDBJ databases">
        <title>Exploring GABA producing Bacteroides strains toward improving mental health.</title>
        <authorList>
            <person name="Yousuf B."/>
            <person name="Bouhlel N.E."/>
            <person name="Mottawea W."/>
            <person name="Hammami R."/>
        </authorList>
    </citation>
    <scope>NUCLEOTIDE SEQUENCE</scope>
    <source>
        <strain evidence="2">UO.H1047</strain>
    </source>
</reference>